<reference evidence="2 3" key="1">
    <citation type="submission" date="2017-04" db="EMBL/GenBank/DDBJ databases">
        <authorList>
            <person name="Afonso C.L."/>
            <person name="Miller P.J."/>
            <person name="Scott M.A."/>
            <person name="Spackman E."/>
            <person name="Goraichik I."/>
            <person name="Dimitrov K.M."/>
            <person name="Suarez D.L."/>
            <person name="Swayne D.E."/>
        </authorList>
    </citation>
    <scope>NUCLEOTIDE SEQUENCE [LARGE SCALE GENOMIC DNA]</scope>
    <source>
        <strain evidence="2 3">KR-140</strain>
    </source>
</reference>
<gene>
    <name evidence="2" type="ORF">SAMN00790413_03390</name>
</gene>
<evidence type="ECO:0000256" key="1">
    <source>
        <dbReference type="SAM" id="SignalP"/>
    </source>
</evidence>
<organism evidence="2 3">
    <name type="scientific">Deinococcus hopiensis KR-140</name>
    <dbReference type="NCBI Taxonomy" id="695939"/>
    <lineage>
        <taxon>Bacteria</taxon>
        <taxon>Thermotogati</taxon>
        <taxon>Deinococcota</taxon>
        <taxon>Deinococci</taxon>
        <taxon>Deinococcales</taxon>
        <taxon>Deinococcaceae</taxon>
        <taxon>Deinococcus</taxon>
    </lineage>
</organism>
<accession>A0A1W1UW81</accession>
<proteinExistence type="predicted"/>
<name>A0A1W1UW81_9DEIO</name>
<evidence type="ECO:0000313" key="2">
    <source>
        <dbReference type="EMBL" id="SMB85408.1"/>
    </source>
</evidence>
<dbReference type="Proteomes" id="UP000192582">
    <property type="component" value="Unassembled WGS sequence"/>
</dbReference>
<keyword evidence="1" id="KW-0732">Signal</keyword>
<dbReference type="EMBL" id="FWWU01000008">
    <property type="protein sequence ID" value="SMB85408.1"/>
    <property type="molecule type" value="Genomic_DNA"/>
</dbReference>
<sequence>MKNILKLAAFFLLSGSSVLATSAPMPIAQDQPSTARARFVIPMLRSNEVKPPEATAHFTAPEFCYVGKMKVACTLTDAPSKDPTGTQP</sequence>
<protein>
    <submittedName>
        <fullName evidence="2">Uncharacterized protein</fullName>
    </submittedName>
</protein>
<feature type="signal peptide" evidence="1">
    <location>
        <begin position="1"/>
        <end position="20"/>
    </location>
</feature>
<dbReference type="AlphaFoldDB" id="A0A1W1UW81"/>
<evidence type="ECO:0000313" key="3">
    <source>
        <dbReference type="Proteomes" id="UP000192582"/>
    </source>
</evidence>
<dbReference type="RefSeq" id="WP_084047344.1">
    <property type="nucleotide sequence ID" value="NZ_FWWU01000008.1"/>
</dbReference>
<keyword evidence="3" id="KW-1185">Reference proteome</keyword>
<feature type="chain" id="PRO_5013343151" evidence="1">
    <location>
        <begin position="21"/>
        <end position="88"/>
    </location>
</feature>